<keyword evidence="2" id="KW-1185">Reference proteome</keyword>
<proteinExistence type="predicted"/>
<sequence length="112" mass="12600">MESKRNNETGQEYSVGVMTGKMCTCETEMEYKDMTTSSNTGSPRLNGPTVVFEWPIMSAEGTILSSCFKSGRGWPKLSGRRLEMFFPTSCHQPPTILPIQCHGWPQPFPNEF</sequence>
<name>A0A226D1K3_FOLCA</name>
<comment type="caution">
    <text evidence="1">The sequence shown here is derived from an EMBL/GenBank/DDBJ whole genome shotgun (WGS) entry which is preliminary data.</text>
</comment>
<organism evidence="1 2">
    <name type="scientific">Folsomia candida</name>
    <name type="common">Springtail</name>
    <dbReference type="NCBI Taxonomy" id="158441"/>
    <lineage>
        <taxon>Eukaryota</taxon>
        <taxon>Metazoa</taxon>
        <taxon>Ecdysozoa</taxon>
        <taxon>Arthropoda</taxon>
        <taxon>Hexapoda</taxon>
        <taxon>Collembola</taxon>
        <taxon>Entomobryomorpha</taxon>
        <taxon>Isotomoidea</taxon>
        <taxon>Isotomidae</taxon>
        <taxon>Proisotominae</taxon>
        <taxon>Folsomia</taxon>
    </lineage>
</organism>
<gene>
    <name evidence="1" type="ORF">Fcan01_25664</name>
</gene>
<dbReference type="EMBL" id="LNIX01000038">
    <property type="protein sequence ID" value="OXA39462.1"/>
    <property type="molecule type" value="Genomic_DNA"/>
</dbReference>
<protein>
    <submittedName>
        <fullName evidence="1">Uncharacterized protein</fullName>
    </submittedName>
</protein>
<reference evidence="1 2" key="1">
    <citation type="submission" date="2015-12" db="EMBL/GenBank/DDBJ databases">
        <title>The genome of Folsomia candida.</title>
        <authorList>
            <person name="Faddeeva A."/>
            <person name="Derks M.F."/>
            <person name="Anvar Y."/>
            <person name="Smit S."/>
            <person name="Van Straalen N."/>
            <person name="Roelofs D."/>
        </authorList>
    </citation>
    <scope>NUCLEOTIDE SEQUENCE [LARGE SCALE GENOMIC DNA]</scope>
    <source>
        <strain evidence="1 2">VU population</strain>
        <tissue evidence="1">Whole body</tissue>
    </source>
</reference>
<evidence type="ECO:0000313" key="2">
    <source>
        <dbReference type="Proteomes" id="UP000198287"/>
    </source>
</evidence>
<dbReference type="Proteomes" id="UP000198287">
    <property type="component" value="Unassembled WGS sequence"/>
</dbReference>
<accession>A0A226D1K3</accession>
<dbReference type="AlphaFoldDB" id="A0A226D1K3"/>
<evidence type="ECO:0000313" key="1">
    <source>
        <dbReference type="EMBL" id="OXA39462.1"/>
    </source>
</evidence>